<sequence>MRTTLWIQTAFLFAVGIFITFSQVHNAIIGNLGLMFVALGFATAATIEVLKTKGIGKSNGGSSLQVIVFGAIATAAIVFAAGNDIVSFLILVITFAVFNGLLELKKVSIQKESKLSAFIHFGLVAVLGISGALTGLDPVASTGFFGAYAVILAVHLGITAASPKA</sequence>
<dbReference type="AlphaFoldDB" id="A0A6J6DA58"/>
<feature type="transmembrane region" description="Helical" evidence="1">
    <location>
        <begin position="85"/>
        <end position="104"/>
    </location>
</feature>
<feature type="transmembrane region" description="Helical" evidence="1">
    <location>
        <begin position="28"/>
        <end position="50"/>
    </location>
</feature>
<keyword evidence="1" id="KW-0812">Transmembrane</keyword>
<evidence type="ECO:0000313" key="2">
    <source>
        <dbReference type="EMBL" id="CAB4560791.1"/>
    </source>
</evidence>
<feature type="transmembrane region" description="Helical" evidence="1">
    <location>
        <begin position="62"/>
        <end position="79"/>
    </location>
</feature>
<dbReference type="EMBL" id="CAEZSZ010000131">
    <property type="protein sequence ID" value="CAB4560791.1"/>
    <property type="molecule type" value="Genomic_DNA"/>
</dbReference>
<organism evidence="2">
    <name type="scientific">freshwater metagenome</name>
    <dbReference type="NCBI Taxonomy" id="449393"/>
    <lineage>
        <taxon>unclassified sequences</taxon>
        <taxon>metagenomes</taxon>
        <taxon>ecological metagenomes</taxon>
    </lineage>
</organism>
<gene>
    <name evidence="2" type="ORF">UFOPK1561_00891</name>
</gene>
<protein>
    <submittedName>
        <fullName evidence="2">Unannotated protein</fullName>
    </submittedName>
</protein>
<evidence type="ECO:0000256" key="1">
    <source>
        <dbReference type="SAM" id="Phobius"/>
    </source>
</evidence>
<feature type="transmembrane region" description="Helical" evidence="1">
    <location>
        <begin position="5"/>
        <end position="22"/>
    </location>
</feature>
<feature type="transmembrane region" description="Helical" evidence="1">
    <location>
        <begin position="142"/>
        <end position="161"/>
    </location>
</feature>
<feature type="transmembrane region" description="Helical" evidence="1">
    <location>
        <begin position="116"/>
        <end position="136"/>
    </location>
</feature>
<accession>A0A6J6DA58</accession>
<reference evidence="2" key="1">
    <citation type="submission" date="2020-05" db="EMBL/GenBank/DDBJ databases">
        <authorList>
            <person name="Chiriac C."/>
            <person name="Salcher M."/>
            <person name="Ghai R."/>
            <person name="Kavagutti S V."/>
        </authorList>
    </citation>
    <scope>NUCLEOTIDE SEQUENCE</scope>
</reference>
<keyword evidence="1" id="KW-1133">Transmembrane helix</keyword>
<keyword evidence="1" id="KW-0472">Membrane</keyword>
<proteinExistence type="predicted"/>
<name>A0A6J6DA58_9ZZZZ</name>